<accession>A0ABD3HAN5</accession>
<keyword evidence="2" id="KW-1185">Reference proteome</keyword>
<sequence>MWQDSVTGLQHIEKTADKWAQNGKGRVTYDGHGGTLTNGLRGKTNMADGRNGVTNGMSTSINIYAENTGILISKRNLGIRESLILAFENASKILRRVGERKRSQL</sequence>
<evidence type="ECO:0000313" key="1">
    <source>
        <dbReference type="EMBL" id="KAL3687554.1"/>
    </source>
</evidence>
<dbReference type="Proteomes" id="UP001633002">
    <property type="component" value="Unassembled WGS sequence"/>
</dbReference>
<comment type="caution">
    <text evidence="1">The sequence shown here is derived from an EMBL/GenBank/DDBJ whole genome shotgun (WGS) entry which is preliminary data.</text>
</comment>
<proteinExistence type="predicted"/>
<dbReference type="EMBL" id="JBJQOH010000004">
    <property type="protein sequence ID" value="KAL3687554.1"/>
    <property type="molecule type" value="Genomic_DNA"/>
</dbReference>
<gene>
    <name evidence="1" type="ORF">R1sor_013863</name>
</gene>
<organism evidence="1 2">
    <name type="scientific">Riccia sorocarpa</name>
    <dbReference type="NCBI Taxonomy" id="122646"/>
    <lineage>
        <taxon>Eukaryota</taxon>
        <taxon>Viridiplantae</taxon>
        <taxon>Streptophyta</taxon>
        <taxon>Embryophyta</taxon>
        <taxon>Marchantiophyta</taxon>
        <taxon>Marchantiopsida</taxon>
        <taxon>Marchantiidae</taxon>
        <taxon>Marchantiales</taxon>
        <taxon>Ricciaceae</taxon>
        <taxon>Riccia</taxon>
    </lineage>
</organism>
<evidence type="ECO:0000313" key="2">
    <source>
        <dbReference type="Proteomes" id="UP001633002"/>
    </source>
</evidence>
<name>A0ABD3HAN5_9MARC</name>
<dbReference type="AlphaFoldDB" id="A0ABD3HAN5"/>
<protein>
    <submittedName>
        <fullName evidence="1">Uncharacterized protein</fullName>
    </submittedName>
</protein>
<reference evidence="1 2" key="1">
    <citation type="submission" date="2024-09" db="EMBL/GenBank/DDBJ databases">
        <title>Chromosome-scale assembly of Riccia sorocarpa.</title>
        <authorList>
            <person name="Paukszto L."/>
        </authorList>
    </citation>
    <scope>NUCLEOTIDE SEQUENCE [LARGE SCALE GENOMIC DNA]</scope>
    <source>
        <strain evidence="1">LP-2024</strain>
        <tissue evidence="1">Aerial parts of the thallus</tissue>
    </source>
</reference>